<dbReference type="Gene3D" id="1.20.5.170">
    <property type="match status" value="1"/>
</dbReference>
<evidence type="ECO:0000256" key="2">
    <source>
        <dbReference type="ARBA" id="ARBA00023054"/>
    </source>
</evidence>
<dbReference type="SUPFAM" id="SSF64593">
    <property type="entry name" value="Intermediate filament protein, coiled coil region"/>
    <property type="match status" value="2"/>
</dbReference>
<dbReference type="InterPro" id="IPR039008">
    <property type="entry name" value="IF_rod_dom"/>
</dbReference>
<dbReference type="GO" id="GO:0005737">
    <property type="term" value="C:cytoplasm"/>
    <property type="evidence" value="ECO:0007669"/>
    <property type="project" value="TreeGrafter"/>
</dbReference>
<feature type="coiled-coil region" evidence="3">
    <location>
        <begin position="122"/>
        <end position="149"/>
    </location>
</feature>
<sequence>GQYTVHTFSMEGQKALGLNLKYLKLCSEDEQRSYGFTMERLLHSPGRTREKYRNQTTRPSSQLTSRSAFSFGSTAPLRGNEILNDFAAKPADSLDFSNKYADGMNPRKISEKELLQGLNDRFAGFIEKVHHLENQNRALEKEIEAIRLRAKSSASLSKEYESELSSLRQQVHEIGLQKHQIEIDRQNLEEDFNTLREKYEREARGRGDAEDSISVLKKCINDAYLTKQEMDRKAKALEEEIGFLKKNHESEVAEMMAQIQEGHVTAEMSDFSRSDVTAALRDIRMQLEGHTDSDIRYAEERFRAQLVKLTKAAEVNREILMATKAEINEHRRQLQSRNIELDSVKGVQYHVMWLFSYAFPLCLLILSMLQDTIRELEFELKNAKYDMSSHLREYQDLLNVKMALDAEIYSYRYFFDYTLFYKPFYCSLNNELSGPAKLCIISCFPYLILSAWQEVFIQSVFISCESLNSADE</sequence>
<dbReference type="Gene3D" id="1.20.5.1160">
    <property type="entry name" value="Vasodilator-stimulated phosphoprotein"/>
    <property type="match status" value="1"/>
</dbReference>
<evidence type="ECO:0000259" key="5">
    <source>
        <dbReference type="PROSITE" id="PS51842"/>
    </source>
</evidence>
<dbReference type="Gene3D" id="1.20.5.500">
    <property type="entry name" value="Single helix bin"/>
    <property type="match status" value="1"/>
</dbReference>
<dbReference type="PROSITE" id="PS51842">
    <property type="entry name" value="IF_ROD_2"/>
    <property type="match status" value="1"/>
</dbReference>
<dbReference type="GO" id="GO:0030424">
    <property type="term" value="C:axon"/>
    <property type="evidence" value="ECO:0007669"/>
    <property type="project" value="TreeGrafter"/>
</dbReference>
<dbReference type="Ensembl" id="ENSCCRT00015070677.1">
    <property type="protein sequence ID" value="ENSCCRP00015068461.1"/>
    <property type="gene ID" value="ENSCCRG00015027780.1"/>
</dbReference>
<evidence type="ECO:0000256" key="1">
    <source>
        <dbReference type="ARBA" id="ARBA00022754"/>
    </source>
</evidence>
<keyword evidence="1" id="KW-0403">Intermediate filament</keyword>
<organism evidence="6 7">
    <name type="scientific">Cyprinus carpio</name>
    <name type="common">Common carp</name>
    <dbReference type="NCBI Taxonomy" id="7962"/>
    <lineage>
        <taxon>Eukaryota</taxon>
        <taxon>Metazoa</taxon>
        <taxon>Chordata</taxon>
        <taxon>Craniata</taxon>
        <taxon>Vertebrata</taxon>
        <taxon>Euteleostomi</taxon>
        <taxon>Actinopterygii</taxon>
        <taxon>Neopterygii</taxon>
        <taxon>Teleostei</taxon>
        <taxon>Ostariophysi</taxon>
        <taxon>Cypriniformes</taxon>
        <taxon>Cyprinidae</taxon>
        <taxon>Cyprininae</taxon>
        <taxon>Cyprinus</taxon>
    </lineage>
</organism>
<feature type="coiled-coil region" evidence="3">
    <location>
        <begin position="178"/>
        <end position="254"/>
    </location>
</feature>
<dbReference type="SMART" id="SM01391">
    <property type="entry name" value="Filament"/>
    <property type="match status" value="1"/>
</dbReference>
<proteinExistence type="predicted"/>
<evidence type="ECO:0000256" key="3">
    <source>
        <dbReference type="SAM" id="Coils"/>
    </source>
</evidence>
<dbReference type="AlphaFoldDB" id="A0A8C1WKS8"/>
<evidence type="ECO:0000313" key="7">
    <source>
        <dbReference type="Proteomes" id="UP000694700"/>
    </source>
</evidence>
<feature type="compositionally biased region" description="Polar residues" evidence="4">
    <location>
        <begin position="54"/>
        <end position="66"/>
    </location>
</feature>
<feature type="domain" description="IF rod" evidence="5">
    <location>
        <begin position="111"/>
        <end position="408"/>
    </location>
</feature>
<evidence type="ECO:0000256" key="4">
    <source>
        <dbReference type="SAM" id="MobiDB-lite"/>
    </source>
</evidence>
<protein>
    <submittedName>
        <fullName evidence="6">Si:dkey-27m7.4</fullName>
    </submittedName>
</protein>
<dbReference type="FunFam" id="1.20.5.1160:FF:000001">
    <property type="entry name" value="Keratin type II"/>
    <property type="match status" value="1"/>
</dbReference>
<dbReference type="Pfam" id="PF00038">
    <property type="entry name" value="Filament"/>
    <property type="match status" value="1"/>
</dbReference>
<name>A0A8C1WKS8_CYPCA</name>
<dbReference type="PANTHER" id="PTHR45652">
    <property type="entry name" value="GLIAL FIBRILLARY ACIDIC PROTEIN"/>
    <property type="match status" value="1"/>
</dbReference>
<dbReference type="InterPro" id="IPR050405">
    <property type="entry name" value="Intermediate_filament"/>
</dbReference>
<dbReference type="Proteomes" id="UP000694700">
    <property type="component" value="Unplaced"/>
</dbReference>
<dbReference type="GO" id="GO:0099160">
    <property type="term" value="C:postsynaptic intermediate filament cytoskeleton"/>
    <property type="evidence" value="ECO:0007669"/>
    <property type="project" value="TreeGrafter"/>
</dbReference>
<dbReference type="GO" id="GO:0005882">
    <property type="term" value="C:intermediate filament"/>
    <property type="evidence" value="ECO:0007669"/>
    <property type="project" value="UniProtKB-KW"/>
</dbReference>
<keyword evidence="2 3" id="KW-0175">Coiled coil</keyword>
<dbReference type="GO" id="GO:0005200">
    <property type="term" value="F:structural constituent of cytoskeleton"/>
    <property type="evidence" value="ECO:0007669"/>
    <property type="project" value="TreeGrafter"/>
</dbReference>
<dbReference type="GO" id="GO:0033693">
    <property type="term" value="P:neurofilament bundle assembly"/>
    <property type="evidence" value="ECO:0007669"/>
    <property type="project" value="TreeGrafter"/>
</dbReference>
<feature type="region of interest" description="Disordered" evidence="4">
    <location>
        <begin position="46"/>
        <end position="66"/>
    </location>
</feature>
<evidence type="ECO:0000313" key="6">
    <source>
        <dbReference type="Ensembl" id="ENSCCRP00015068461.1"/>
    </source>
</evidence>
<feature type="coiled-coil region" evidence="3">
    <location>
        <begin position="366"/>
        <end position="393"/>
    </location>
</feature>
<accession>A0A8C1WKS8</accession>
<reference evidence="6" key="1">
    <citation type="submission" date="2025-08" db="UniProtKB">
        <authorList>
            <consortium name="Ensembl"/>
        </authorList>
    </citation>
    <scope>IDENTIFICATION</scope>
</reference>
<dbReference type="PANTHER" id="PTHR45652:SF10">
    <property type="entry name" value="NEUROFILAMENT MEDIUM POLYPEPTIDE ISOFORM X1"/>
    <property type="match status" value="1"/>
</dbReference>